<dbReference type="Proteomes" id="UP000054047">
    <property type="component" value="Unassembled WGS sequence"/>
</dbReference>
<dbReference type="EMBL" id="KN751511">
    <property type="protein sequence ID" value="KIH49903.1"/>
    <property type="molecule type" value="Genomic_DNA"/>
</dbReference>
<reference evidence="2 3" key="1">
    <citation type="submission" date="2013-12" db="EMBL/GenBank/DDBJ databases">
        <title>Draft genome of the parsitic nematode Ancylostoma duodenale.</title>
        <authorList>
            <person name="Mitreva M."/>
        </authorList>
    </citation>
    <scope>NUCLEOTIDE SEQUENCE [LARGE SCALE GENOMIC DNA]</scope>
    <source>
        <strain evidence="2 3">Zhejiang</strain>
    </source>
</reference>
<dbReference type="AlphaFoldDB" id="A0A0C2C0Z2"/>
<dbReference type="OrthoDB" id="5847754at2759"/>
<gene>
    <name evidence="2" type="ORF">ANCDUO_20021</name>
</gene>
<dbReference type="Gene3D" id="3.40.33.10">
    <property type="entry name" value="CAP"/>
    <property type="match status" value="1"/>
</dbReference>
<sequence length="134" mass="14430">FWDCILENYAQEAADQCSATPTVPSDLSFVHNSTKLTTCNPTPFIKQQMGHWWSEVERVGLDANAAFKPELKNFAVLANGLATRIGCAQKNCNGELHMVCVVYGKAASNTGQAIYEVGAGCSSDQECSTYAGSK</sequence>
<evidence type="ECO:0000313" key="2">
    <source>
        <dbReference type="EMBL" id="KIH49903.1"/>
    </source>
</evidence>
<dbReference type="InterPro" id="IPR035940">
    <property type="entry name" value="CAP_sf"/>
</dbReference>
<keyword evidence="3" id="KW-1185">Reference proteome</keyword>
<feature type="non-terminal residue" evidence="2">
    <location>
        <position position="134"/>
    </location>
</feature>
<evidence type="ECO:0000259" key="1">
    <source>
        <dbReference type="Pfam" id="PF00188"/>
    </source>
</evidence>
<evidence type="ECO:0000313" key="3">
    <source>
        <dbReference type="Proteomes" id="UP000054047"/>
    </source>
</evidence>
<proteinExistence type="predicted"/>
<dbReference type="InterPro" id="IPR014044">
    <property type="entry name" value="CAP_dom"/>
</dbReference>
<feature type="domain" description="SCP" evidence="1">
    <location>
        <begin position="2"/>
        <end position="101"/>
    </location>
</feature>
<feature type="non-terminal residue" evidence="2">
    <location>
        <position position="1"/>
    </location>
</feature>
<name>A0A0C2C0Z2_9BILA</name>
<organism evidence="2 3">
    <name type="scientific">Ancylostoma duodenale</name>
    <dbReference type="NCBI Taxonomy" id="51022"/>
    <lineage>
        <taxon>Eukaryota</taxon>
        <taxon>Metazoa</taxon>
        <taxon>Ecdysozoa</taxon>
        <taxon>Nematoda</taxon>
        <taxon>Chromadorea</taxon>
        <taxon>Rhabditida</taxon>
        <taxon>Rhabditina</taxon>
        <taxon>Rhabditomorpha</taxon>
        <taxon>Strongyloidea</taxon>
        <taxon>Ancylostomatidae</taxon>
        <taxon>Ancylostomatinae</taxon>
        <taxon>Ancylostoma</taxon>
    </lineage>
</organism>
<protein>
    <recommendedName>
        <fullName evidence="1">SCP domain-containing protein</fullName>
    </recommendedName>
</protein>
<dbReference type="Pfam" id="PF00188">
    <property type="entry name" value="CAP"/>
    <property type="match status" value="1"/>
</dbReference>
<accession>A0A0C2C0Z2</accession>
<dbReference type="SUPFAM" id="SSF55797">
    <property type="entry name" value="PR-1-like"/>
    <property type="match status" value="1"/>
</dbReference>